<gene>
    <name evidence="1" type="ORF">THTE_2450</name>
</gene>
<name>A0A286RGJ1_9BACT</name>
<reference evidence="1 2" key="1">
    <citation type="journal article" name="Front. Microbiol.">
        <title>Sugar Metabolism of the First Thermophilic Planctomycete Thermogutta terrifontis: Comparative Genomic and Transcriptomic Approaches.</title>
        <authorList>
            <person name="Elcheninov A.G."/>
            <person name="Menzel P."/>
            <person name="Gudbergsdottir S.R."/>
            <person name="Slesarev A.I."/>
            <person name="Kadnikov V.V."/>
            <person name="Krogh A."/>
            <person name="Bonch-Osmolovskaya E.A."/>
            <person name="Peng X."/>
            <person name="Kublanov I.V."/>
        </authorList>
    </citation>
    <scope>NUCLEOTIDE SEQUENCE [LARGE SCALE GENOMIC DNA]</scope>
    <source>
        <strain evidence="1 2">R1</strain>
    </source>
</reference>
<proteinExistence type="predicted"/>
<accession>A0A286RGJ1</accession>
<protein>
    <submittedName>
        <fullName evidence="1">Uncharacterized protein</fullName>
    </submittedName>
</protein>
<organism evidence="1 2">
    <name type="scientific">Thermogutta terrifontis</name>
    <dbReference type="NCBI Taxonomy" id="1331910"/>
    <lineage>
        <taxon>Bacteria</taxon>
        <taxon>Pseudomonadati</taxon>
        <taxon>Planctomycetota</taxon>
        <taxon>Planctomycetia</taxon>
        <taxon>Pirellulales</taxon>
        <taxon>Thermoguttaceae</taxon>
        <taxon>Thermogutta</taxon>
    </lineage>
</organism>
<keyword evidence="2" id="KW-1185">Reference proteome</keyword>
<sequence length="38" mass="4345">MERDLTSGFLEEILRRGTLIVPDELELGQPRFTSAPEK</sequence>
<evidence type="ECO:0000313" key="2">
    <source>
        <dbReference type="Proteomes" id="UP000215086"/>
    </source>
</evidence>
<dbReference type="KEGG" id="ttf:THTE_2450"/>
<dbReference type="EMBL" id="CP018477">
    <property type="protein sequence ID" value="ASV75052.1"/>
    <property type="molecule type" value="Genomic_DNA"/>
</dbReference>
<evidence type="ECO:0000313" key="1">
    <source>
        <dbReference type="EMBL" id="ASV75052.1"/>
    </source>
</evidence>
<dbReference type="Proteomes" id="UP000215086">
    <property type="component" value="Chromosome"/>
</dbReference>
<dbReference type="AlphaFoldDB" id="A0A286RGJ1"/>